<feature type="region of interest" description="Disordered" evidence="1">
    <location>
        <begin position="1"/>
        <end position="23"/>
    </location>
</feature>
<reference evidence="2 3" key="1">
    <citation type="journal article" date="2018" name="Front. Plant Sci.">
        <title>Red Clover (Trifolium pratense) and Zigzag Clover (T. medium) - A Picture of Genomic Similarities and Differences.</title>
        <authorList>
            <person name="Dluhosova J."/>
            <person name="Istvanek J."/>
            <person name="Nedelnik J."/>
            <person name="Repkova J."/>
        </authorList>
    </citation>
    <scope>NUCLEOTIDE SEQUENCE [LARGE SCALE GENOMIC DNA]</scope>
    <source>
        <strain evidence="3">cv. 10/8</strain>
        <tissue evidence="2">Leaf</tissue>
    </source>
</reference>
<evidence type="ECO:0000313" key="3">
    <source>
        <dbReference type="Proteomes" id="UP000265520"/>
    </source>
</evidence>
<comment type="caution">
    <text evidence="2">The sequence shown here is derived from an EMBL/GenBank/DDBJ whole genome shotgun (WGS) entry which is preliminary data.</text>
</comment>
<evidence type="ECO:0000256" key="1">
    <source>
        <dbReference type="SAM" id="MobiDB-lite"/>
    </source>
</evidence>
<dbReference type="EMBL" id="LXQA010467252">
    <property type="protein sequence ID" value="MCI53682.1"/>
    <property type="molecule type" value="Genomic_DNA"/>
</dbReference>
<sequence>IERGDNDKRKLVGTDNMRGDGDEWRWHEQRFDDGEL</sequence>
<organism evidence="2 3">
    <name type="scientific">Trifolium medium</name>
    <dbReference type="NCBI Taxonomy" id="97028"/>
    <lineage>
        <taxon>Eukaryota</taxon>
        <taxon>Viridiplantae</taxon>
        <taxon>Streptophyta</taxon>
        <taxon>Embryophyta</taxon>
        <taxon>Tracheophyta</taxon>
        <taxon>Spermatophyta</taxon>
        <taxon>Magnoliopsida</taxon>
        <taxon>eudicotyledons</taxon>
        <taxon>Gunneridae</taxon>
        <taxon>Pentapetalae</taxon>
        <taxon>rosids</taxon>
        <taxon>fabids</taxon>
        <taxon>Fabales</taxon>
        <taxon>Fabaceae</taxon>
        <taxon>Papilionoideae</taxon>
        <taxon>50 kb inversion clade</taxon>
        <taxon>NPAAA clade</taxon>
        <taxon>Hologalegina</taxon>
        <taxon>IRL clade</taxon>
        <taxon>Trifolieae</taxon>
        <taxon>Trifolium</taxon>
    </lineage>
</organism>
<name>A0A392SYX9_9FABA</name>
<proteinExistence type="predicted"/>
<protein>
    <submittedName>
        <fullName evidence="2">Uncharacterized protein</fullName>
    </submittedName>
</protein>
<keyword evidence="3" id="KW-1185">Reference proteome</keyword>
<accession>A0A392SYX9</accession>
<dbReference type="Proteomes" id="UP000265520">
    <property type="component" value="Unassembled WGS sequence"/>
</dbReference>
<dbReference type="AlphaFoldDB" id="A0A392SYX9"/>
<evidence type="ECO:0000313" key="2">
    <source>
        <dbReference type="EMBL" id="MCI53682.1"/>
    </source>
</evidence>
<feature type="non-terminal residue" evidence="2">
    <location>
        <position position="1"/>
    </location>
</feature>